<dbReference type="GO" id="GO:0051301">
    <property type="term" value="P:cell division"/>
    <property type="evidence" value="ECO:0007669"/>
    <property type="project" value="UniProtKB-KW"/>
</dbReference>
<dbReference type="Proteomes" id="UP000316238">
    <property type="component" value="Unassembled WGS sequence"/>
</dbReference>
<protein>
    <submittedName>
        <fullName evidence="1">Cell division protein ZapA</fullName>
    </submittedName>
</protein>
<reference evidence="1" key="1">
    <citation type="submission" date="2017-07" db="EMBL/GenBank/DDBJ databases">
        <title>The cable genome - Insights into the physiology and evolution of filamentous bacteria capable of sulfide oxidation via long distance electron transfer.</title>
        <authorList>
            <person name="Thorup C."/>
            <person name="Bjerg J.T."/>
            <person name="Schreiber L."/>
            <person name="Nielsen L.P."/>
            <person name="Kjeldsen K.U."/>
            <person name="Boesen T."/>
            <person name="Boggild A."/>
            <person name="Meysman F."/>
            <person name="Geelhoed J."/>
            <person name="Schramm A."/>
        </authorList>
    </citation>
    <scope>NUCLEOTIDE SEQUENCE [LARGE SCALE GENOMIC DNA]</scope>
    <source>
        <strain evidence="1">GS</strain>
    </source>
</reference>
<keyword evidence="1" id="KW-0131">Cell cycle</keyword>
<keyword evidence="2" id="KW-1185">Reference proteome</keyword>
<organism evidence="1 2">
    <name type="scientific">Candidatus Electronema aureum</name>
    <dbReference type="NCBI Taxonomy" id="2005002"/>
    <lineage>
        <taxon>Bacteria</taxon>
        <taxon>Pseudomonadati</taxon>
        <taxon>Thermodesulfobacteriota</taxon>
        <taxon>Desulfobulbia</taxon>
        <taxon>Desulfobulbales</taxon>
        <taxon>Desulfobulbaceae</taxon>
        <taxon>Candidatus Electronema</taxon>
    </lineage>
</organism>
<comment type="caution">
    <text evidence="1">The sequence shown here is derived from an EMBL/GenBank/DDBJ whole genome shotgun (WGS) entry which is preliminary data.</text>
</comment>
<proteinExistence type="predicted"/>
<evidence type="ECO:0000313" key="1">
    <source>
        <dbReference type="EMBL" id="TAA74676.1"/>
    </source>
</evidence>
<accession>A0A521G0Y3</accession>
<evidence type="ECO:0000313" key="2">
    <source>
        <dbReference type="Proteomes" id="UP000316238"/>
    </source>
</evidence>
<sequence length="103" mass="11470">MDERRISVALFGQEFSFYTDAPDEEVQQAVTLLREELELTGLSLNGNAVPSSTMLVLGCLRLVARCVSQENAFSRFQAERKLDIERKHLISGLTDKVVAVLQG</sequence>
<dbReference type="EMBL" id="NQJD01000020">
    <property type="protein sequence ID" value="TAA74676.1"/>
    <property type="molecule type" value="Genomic_DNA"/>
</dbReference>
<name>A0A521G0Y3_9BACT</name>
<dbReference type="AlphaFoldDB" id="A0A521G0Y3"/>
<keyword evidence="1" id="KW-0132">Cell division</keyword>
<gene>
    <name evidence="1" type="ORF">CDV28_12032</name>
</gene>